<dbReference type="RefSeq" id="WP_171328360.1">
    <property type="nucleotide sequence ID" value="NZ_WVRA01000001.1"/>
</dbReference>
<reference evidence="7" key="1">
    <citation type="submission" date="2019-12" db="EMBL/GenBank/DDBJ databases">
        <title>Ruegeria JWLKs population differentiation of coral mucus and skeleton niches.</title>
        <authorList>
            <person name="Luo D."/>
        </authorList>
    </citation>
    <scope>NUCLEOTIDE SEQUENCE</scope>
    <source>
        <strain evidence="7">HKCCD6181</strain>
    </source>
</reference>
<evidence type="ECO:0000313" key="7">
    <source>
        <dbReference type="EMBL" id="NOE17099.1"/>
    </source>
</evidence>
<evidence type="ECO:0000313" key="8">
    <source>
        <dbReference type="Proteomes" id="UP000597886"/>
    </source>
</evidence>
<dbReference type="InterPro" id="IPR006977">
    <property type="entry name" value="Yip1_dom"/>
</dbReference>
<evidence type="ECO:0000256" key="1">
    <source>
        <dbReference type="ARBA" id="ARBA00004141"/>
    </source>
</evidence>
<organism evidence="7 8">
    <name type="scientific">Ruegeria atlantica</name>
    <dbReference type="NCBI Taxonomy" id="81569"/>
    <lineage>
        <taxon>Bacteria</taxon>
        <taxon>Pseudomonadati</taxon>
        <taxon>Pseudomonadota</taxon>
        <taxon>Alphaproteobacteria</taxon>
        <taxon>Rhodobacterales</taxon>
        <taxon>Roseobacteraceae</taxon>
        <taxon>Ruegeria</taxon>
    </lineage>
</organism>
<name>A0AA90ZES8_9RHOB</name>
<dbReference type="GO" id="GO:0016020">
    <property type="term" value="C:membrane"/>
    <property type="evidence" value="ECO:0007669"/>
    <property type="project" value="UniProtKB-SubCell"/>
</dbReference>
<feature type="domain" description="Yip1" evidence="6">
    <location>
        <begin position="13"/>
        <end position="179"/>
    </location>
</feature>
<proteinExistence type="predicted"/>
<dbReference type="AlphaFoldDB" id="A0AA90ZES8"/>
<comment type="caution">
    <text evidence="7">The sequence shown here is derived from an EMBL/GenBank/DDBJ whole genome shotgun (WGS) entry which is preliminary data.</text>
</comment>
<protein>
    <submittedName>
        <fullName evidence="7">YIP1 family protein</fullName>
    </submittedName>
</protein>
<keyword evidence="2 5" id="KW-0812">Transmembrane</keyword>
<feature type="transmembrane region" description="Helical" evidence="5">
    <location>
        <begin position="104"/>
        <end position="125"/>
    </location>
</feature>
<feature type="transmembrane region" description="Helical" evidence="5">
    <location>
        <begin position="72"/>
        <end position="92"/>
    </location>
</feature>
<evidence type="ECO:0000256" key="2">
    <source>
        <dbReference type="ARBA" id="ARBA00022692"/>
    </source>
</evidence>
<evidence type="ECO:0000259" key="6">
    <source>
        <dbReference type="Pfam" id="PF04893"/>
    </source>
</evidence>
<feature type="transmembrane region" description="Helical" evidence="5">
    <location>
        <begin position="131"/>
        <end position="152"/>
    </location>
</feature>
<dbReference type="Pfam" id="PF04893">
    <property type="entry name" value="Yip1"/>
    <property type="match status" value="1"/>
</dbReference>
<feature type="transmembrane region" description="Helical" evidence="5">
    <location>
        <begin position="164"/>
        <end position="183"/>
    </location>
</feature>
<comment type="subcellular location">
    <subcellularLocation>
        <location evidence="1">Membrane</location>
        <topology evidence="1">Multi-pass membrane protein</topology>
    </subcellularLocation>
</comment>
<dbReference type="EMBL" id="WVRA01000001">
    <property type="protein sequence ID" value="NOE17099.1"/>
    <property type="molecule type" value="Genomic_DNA"/>
</dbReference>
<keyword evidence="3 5" id="KW-1133">Transmembrane helix</keyword>
<accession>A0AA90ZES8</accession>
<evidence type="ECO:0000256" key="4">
    <source>
        <dbReference type="ARBA" id="ARBA00023136"/>
    </source>
</evidence>
<keyword evidence="4 5" id="KW-0472">Membrane</keyword>
<gene>
    <name evidence="7" type="ORF">GS634_03060</name>
</gene>
<evidence type="ECO:0000256" key="3">
    <source>
        <dbReference type="ARBA" id="ARBA00022989"/>
    </source>
</evidence>
<dbReference type="Proteomes" id="UP000597886">
    <property type="component" value="Unassembled WGS sequence"/>
</dbReference>
<sequence length="188" mass="20201">MTINSLGALAVLTIRSPDQAARQLLSLKPGREGLWLAFALAVVLNCLVQLGIDLSVPVPQGQIAPPPESVPVVLLRSAGAMLLSILAFFVVGKAIGGKASFDDLMVLTVWLQFLQIVALVMTLVLSLTMPFLMMMMLFATAILSLYITLHFLNEAHQFGSLWKSFAVILLSALIAVPFVLYLTPAAPV</sequence>
<evidence type="ECO:0000256" key="5">
    <source>
        <dbReference type="SAM" id="Phobius"/>
    </source>
</evidence>
<feature type="transmembrane region" description="Helical" evidence="5">
    <location>
        <begin position="33"/>
        <end position="52"/>
    </location>
</feature>